<name>A0A7W3LNX7_ACTNM</name>
<dbReference type="EMBL" id="JACJIA010000003">
    <property type="protein sequence ID" value="MBA8951562.1"/>
    <property type="molecule type" value="Genomic_DNA"/>
</dbReference>
<proteinExistence type="predicted"/>
<feature type="region of interest" description="Disordered" evidence="1">
    <location>
        <begin position="84"/>
        <end position="124"/>
    </location>
</feature>
<sequence>MDRNDPGQDADLRRLSGAARVADRDLAADPELRALLDDLRDGVMAAARPRRRPAFRLPTPRRLVPALAAVLTMTLILGGGLALRQPRTDHGTPATSSTAPSTAPPNGERHSFNTGLYGAPHAGKLGPGEAADASEWLFLGDPGMPAHLDGIQRPLSLPPGVTWEPIRRQLTLPGKRMQRTFVRINVVRYALCEWGAVWNGARRKNDTRAASHAQRAILRIAPRVFEGPDPRSDRDGDVILYGLMGKPYGPYEIRMFLTMNCVESWHLAGAVR</sequence>
<dbReference type="Proteomes" id="UP000572680">
    <property type="component" value="Unassembled WGS sequence"/>
</dbReference>
<evidence type="ECO:0000256" key="1">
    <source>
        <dbReference type="SAM" id="MobiDB-lite"/>
    </source>
</evidence>
<dbReference type="RefSeq" id="WP_182843862.1">
    <property type="nucleotide sequence ID" value="NZ_BAAALP010000029.1"/>
</dbReference>
<comment type="caution">
    <text evidence="2">The sequence shown here is derived from an EMBL/GenBank/DDBJ whole genome shotgun (WGS) entry which is preliminary data.</text>
</comment>
<protein>
    <submittedName>
        <fullName evidence="2">Uncharacterized protein</fullName>
    </submittedName>
</protein>
<reference evidence="2 3" key="1">
    <citation type="submission" date="2020-08" db="EMBL/GenBank/DDBJ databases">
        <title>Genomic Encyclopedia of Type Strains, Phase IV (KMG-IV): sequencing the most valuable type-strain genomes for metagenomic binning, comparative biology and taxonomic classification.</title>
        <authorList>
            <person name="Goeker M."/>
        </authorList>
    </citation>
    <scope>NUCLEOTIDE SEQUENCE [LARGE SCALE GENOMIC DNA]</scope>
    <source>
        <strain evidence="2 3">DSM 44197</strain>
    </source>
</reference>
<gene>
    <name evidence="2" type="ORF">HNR61_003193</name>
</gene>
<evidence type="ECO:0000313" key="2">
    <source>
        <dbReference type="EMBL" id="MBA8951562.1"/>
    </source>
</evidence>
<accession>A0A7W3LNX7</accession>
<feature type="compositionally biased region" description="Low complexity" evidence="1">
    <location>
        <begin position="92"/>
        <end position="105"/>
    </location>
</feature>
<dbReference type="AlphaFoldDB" id="A0A7W3LNX7"/>
<evidence type="ECO:0000313" key="3">
    <source>
        <dbReference type="Proteomes" id="UP000572680"/>
    </source>
</evidence>
<keyword evidence="3" id="KW-1185">Reference proteome</keyword>
<organism evidence="2 3">
    <name type="scientific">Actinomadura namibiensis</name>
    <dbReference type="NCBI Taxonomy" id="182080"/>
    <lineage>
        <taxon>Bacteria</taxon>
        <taxon>Bacillati</taxon>
        <taxon>Actinomycetota</taxon>
        <taxon>Actinomycetes</taxon>
        <taxon>Streptosporangiales</taxon>
        <taxon>Thermomonosporaceae</taxon>
        <taxon>Actinomadura</taxon>
    </lineage>
</organism>